<reference evidence="5" key="2">
    <citation type="submission" date="2025-09" db="UniProtKB">
        <authorList>
            <consortium name="Ensembl"/>
        </authorList>
    </citation>
    <scope>IDENTIFICATION</scope>
</reference>
<dbReference type="AlphaFoldDB" id="A0A8C9XVJ0"/>
<evidence type="ECO:0000313" key="5">
    <source>
        <dbReference type="Ensembl" id="ENSSLUP00000014689.1"/>
    </source>
</evidence>
<dbReference type="InterPro" id="IPR018490">
    <property type="entry name" value="cNMP-bd_dom_sf"/>
</dbReference>
<dbReference type="InterPro" id="IPR014710">
    <property type="entry name" value="RmlC-like_jellyroll"/>
</dbReference>
<gene>
    <name evidence="5" type="primary">prkar1b</name>
</gene>
<dbReference type="GO" id="GO:0030552">
    <property type="term" value="F:cAMP binding"/>
    <property type="evidence" value="ECO:0007669"/>
    <property type="project" value="UniProtKB-KW"/>
</dbReference>
<dbReference type="GeneTree" id="ENSGT00940000157513"/>
<dbReference type="CDD" id="cd00038">
    <property type="entry name" value="CAP_ED"/>
    <property type="match status" value="1"/>
</dbReference>
<evidence type="ECO:0000313" key="6">
    <source>
        <dbReference type="Proteomes" id="UP000694568"/>
    </source>
</evidence>
<dbReference type="PANTHER" id="PTHR11635:SF126">
    <property type="entry name" value="CAMP-DEPENDENT PROTEIN KINASE TYPE I-BETA REGULATORY SUBUNIT"/>
    <property type="match status" value="1"/>
</dbReference>
<dbReference type="InterPro" id="IPR050503">
    <property type="entry name" value="cAMP-dep_PK_reg_su-like"/>
</dbReference>
<keyword evidence="6" id="KW-1185">Reference proteome</keyword>
<feature type="domain" description="Cyclic nucleotide-binding" evidence="4">
    <location>
        <begin position="18"/>
        <end position="60"/>
    </location>
</feature>
<proteinExistence type="inferred from homology"/>
<name>A0A8C9XVJ0_SANLU</name>
<dbReference type="GO" id="GO:0005829">
    <property type="term" value="C:cytosol"/>
    <property type="evidence" value="ECO:0007669"/>
    <property type="project" value="TreeGrafter"/>
</dbReference>
<accession>A0A8C9XVJ0</accession>
<keyword evidence="3" id="KW-0114">cAMP</keyword>
<dbReference type="GO" id="GO:0034236">
    <property type="term" value="F:protein kinase A catalytic subunit binding"/>
    <property type="evidence" value="ECO:0007669"/>
    <property type="project" value="TreeGrafter"/>
</dbReference>
<keyword evidence="2" id="KW-0116">cAMP-binding</keyword>
<reference evidence="5" key="1">
    <citation type="submission" date="2025-08" db="UniProtKB">
        <authorList>
            <consortium name="Ensembl"/>
        </authorList>
    </citation>
    <scope>IDENTIFICATION</scope>
</reference>
<dbReference type="GO" id="GO:0004862">
    <property type="term" value="F:cAMP-dependent protein kinase inhibitor activity"/>
    <property type="evidence" value="ECO:0007669"/>
    <property type="project" value="TreeGrafter"/>
</dbReference>
<sequence length="95" mass="10620">ITLRKRKMYEEFLSKVSILESLDKWERLTVADALEPVQFEDGEKIVVQGEPGDDFFIITEVRSPHEGPPACHPNTLLINSILTELSPGSSQEGPV</sequence>
<evidence type="ECO:0000256" key="1">
    <source>
        <dbReference type="ARBA" id="ARBA00005753"/>
    </source>
</evidence>
<evidence type="ECO:0000256" key="3">
    <source>
        <dbReference type="ARBA" id="ARBA00023149"/>
    </source>
</evidence>
<comment type="similarity">
    <text evidence="1">Belongs to the cAMP-dependent kinase regulatory chain family.</text>
</comment>
<dbReference type="Proteomes" id="UP000694568">
    <property type="component" value="Unplaced"/>
</dbReference>
<evidence type="ECO:0000256" key="2">
    <source>
        <dbReference type="ARBA" id="ARBA00022566"/>
    </source>
</evidence>
<evidence type="ECO:0000259" key="4">
    <source>
        <dbReference type="PROSITE" id="PS50042"/>
    </source>
</evidence>
<dbReference type="SUPFAM" id="SSF51206">
    <property type="entry name" value="cAMP-binding domain-like"/>
    <property type="match status" value="1"/>
</dbReference>
<protein>
    <submittedName>
        <fullName evidence="5">Protein kinase, cAMP-dependent, regulatory, type I, beta</fullName>
    </submittedName>
</protein>
<dbReference type="PANTHER" id="PTHR11635">
    <property type="entry name" value="CAMP-DEPENDENT PROTEIN KINASE REGULATORY CHAIN"/>
    <property type="match status" value="1"/>
</dbReference>
<dbReference type="InterPro" id="IPR000595">
    <property type="entry name" value="cNMP-bd_dom"/>
</dbReference>
<dbReference type="GO" id="GO:0005952">
    <property type="term" value="C:cAMP-dependent protein kinase complex"/>
    <property type="evidence" value="ECO:0007669"/>
    <property type="project" value="InterPro"/>
</dbReference>
<dbReference type="Ensembl" id="ENSSLUT00000015165.1">
    <property type="protein sequence ID" value="ENSSLUP00000014689.1"/>
    <property type="gene ID" value="ENSSLUG00000006775.1"/>
</dbReference>
<dbReference type="PROSITE" id="PS50042">
    <property type="entry name" value="CNMP_BINDING_3"/>
    <property type="match status" value="1"/>
</dbReference>
<organism evidence="5 6">
    <name type="scientific">Sander lucioperca</name>
    <name type="common">Pike-perch</name>
    <name type="synonym">Perca lucioperca</name>
    <dbReference type="NCBI Taxonomy" id="283035"/>
    <lineage>
        <taxon>Eukaryota</taxon>
        <taxon>Metazoa</taxon>
        <taxon>Chordata</taxon>
        <taxon>Craniata</taxon>
        <taxon>Vertebrata</taxon>
        <taxon>Euteleostomi</taxon>
        <taxon>Actinopterygii</taxon>
        <taxon>Neopterygii</taxon>
        <taxon>Teleostei</taxon>
        <taxon>Neoteleostei</taxon>
        <taxon>Acanthomorphata</taxon>
        <taxon>Eupercaria</taxon>
        <taxon>Perciformes</taxon>
        <taxon>Percoidei</taxon>
        <taxon>Percidae</taxon>
        <taxon>Luciopercinae</taxon>
        <taxon>Sander</taxon>
    </lineage>
</organism>
<dbReference type="Gene3D" id="2.60.120.10">
    <property type="entry name" value="Jelly Rolls"/>
    <property type="match status" value="1"/>
</dbReference>
<keyword evidence="2" id="KW-0547">Nucleotide-binding</keyword>